<comment type="caution">
    <text evidence="1">The sequence shown here is derived from an EMBL/GenBank/DDBJ whole genome shotgun (WGS) entry which is preliminary data.</text>
</comment>
<dbReference type="PATRIC" id="fig|1346791.3.peg.677"/>
<keyword evidence="2" id="KW-1185">Reference proteome</keyword>
<reference evidence="1 2" key="1">
    <citation type="journal article" date="2013" name="Genome Announc.">
        <title>Draft Genome Sequence of Sphingobium ummariense Strain RL-3, a Hexachlorocyclohexane-Degrading Bacterium.</title>
        <authorList>
            <person name="Kohli P."/>
            <person name="Dua A."/>
            <person name="Sangwan N."/>
            <person name="Oldach P."/>
            <person name="Khurana J.P."/>
            <person name="Lal R."/>
        </authorList>
    </citation>
    <scope>NUCLEOTIDE SEQUENCE [LARGE SCALE GENOMIC DNA]</scope>
    <source>
        <strain evidence="1 2">RL-3</strain>
    </source>
</reference>
<dbReference type="AlphaFoldDB" id="T0KJN5"/>
<evidence type="ECO:0000313" key="1">
    <source>
        <dbReference type="EMBL" id="EQB33548.1"/>
    </source>
</evidence>
<evidence type="ECO:0000313" key="2">
    <source>
        <dbReference type="Proteomes" id="UP000015523"/>
    </source>
</evidence>
<name>T0KJN5_9SPHN</name>
<dbReference type="OrthoDB" id="7596163at2"/>
<sequence>MMLDYIRKQLAGPDSFLITVTTLDDMFERSGVIAVDQIGIVIDARETAICLPWSAILEIEIED</sequence>
<dbReference type="RefSeq" id="WP_021316672.1">
    <property type="nucleotide sequence ID" value="NZ_AUWY01000033.1"/>
</dbReference>
<gene>
    <name evidence="1" type="ORF">M529_03490</name>
</gene>
<protein>
    <submittedName>
        <fullName evidence="1">Uncharacterized protein</fullName>
    </submittedName>
</protein>
<proteinExistence type="predicted"/>
<dbReference type="Proteomes" id="UP000015523">
    <property type="component" value="Unassembled WGS sequence"/>
</dbReference>
<dbReference type="EMBL" id="AUWY01000033">
    <property type="protein sequence ID" value="EQB33548.1"/>
    <property type="molecule type" value="Genomic_DNA"/>
</dbReference>
<organism evidence="1 2">
    <name type="scientific">Sphingobium ummariense RL-3</name>
    <dbReference type="NCBI Taxonomy" id="1346791"/>
    <lineage>
        <taxon>Bacteria</taxon>
        <taxon>Pseudomonadati</taxon>
        <taxon>Pseudomonadota</taxon>
        <taxon>Alphaproteobacteria</taxon>
        <taxon>Sphingomonadales</taxon>
        <taxon>Sphingomonadaceae</taxon>
        <taxon>Sphingobium</taxon>
    </lineage>
</organism>
<accession>T0KJN5</accession>